<gene>
    <name evidence="8" type="ORF">V8G54_021525</name>
</gene>
<dbReference type="PANTHER" id="PTHR48061:SF2">
    <property type="entry name" value="RECEPTOR LIKE PROTEIN 30-LIKE"/>
    <property type="match status" value="1"/>
</dbReference>
<dbReference type="InterPro" id="IPR001611">
    <property type="entry name" value="Leu-rich_rpt"/>
</dbReference>
<evidence type="ECO:0000313" key="8">
    <source>
        <dbReference type="EMBL" id="WVZ08179.1"/>
    </source>
</evidence>
<keyword evidence="6" id="KW-0675">Receptor</keyword>
<feature type="non-terminal residue" evidence="8">
    <location>
        <position position="103"/>
    </location>
</feature>
<keyword evidence="3" id="KW-0732">Signal</keyword>
<evidence type="ECO:0000256" key="3">
    <source>
        <dbReference type="ARBA" id="ARBA00022729"/>
    </source>
</evidence>
<sequence>MSSCNISGPIDSSLATLEKLSIIRLSLNDISNSVPEFFTDFSNLNVLEISSCSLNGLFPKGIFQLQTLKVLDISNNRDLHGVLPNFLPHAALHTMNLSKTNFS</sequence>
<protein>
    <submittedName>
        <fullName evidence="8">Uncharacterized protein</fullName>
    </submittedName>
</protein>
<dbReference type="EMBL" id="CP144695">
    <property type="protein sequence ID" value="WVZ08179.1"/>
    <property type="molecule type" value="Genomic_DNA"/>
</dbReference>
<name>A0AAQ3RXF7_VIGMU</name>
<evidence type="ECO:0000256" key="1">
    <source>
        <dbReference type="ARBA" id="ARBA00004479"/>
    </source>
</evidence>
<comment type="subcellular location">
    <subcellularLocation>
        <location evidence="1">Membrane</location>
        <topology evidence="1">Single-pass type I membrane protein</topology>
    </subcellularLocation>
</comment>
<keyword evidence="4" id="KW-1133">Transmembrane helix</keyword>
<dbReference type="Pfam" id="PF13855">
    <property type="entry name" value="LRR_8"/>
    <property type="match status" value="1"/>
</dbReference>
<evidence type="ECO:0000256" key="5">
    <source>
        <dbReference type="ARBA" id="ARBA00023136"/>
    </source>
</evidence>
<dbReference type="Proteomes" id="UP001374535">
    <property type="component" value="Chromosome 6"/>
</dbReference>
<dbReference type="GO" id="GO:0016020">
    <property type="term" value="C:membrane"/>
    <property type="evidence" value="ECO:0007669"/>
    <property type="project" value="UniProtKB-SubCell"/>
</dbReference>
<evidence type="ECO:0000256" key="7">
    <source>
        <dbReference type="ARBA" id="ARBA00023180"/>
    </source>
</evidence>
<reference evidence="8 9" key="1">
    <citation type="journal article" date="2023" name="Life. Sci Alliance">
        <title>Evolutionary insights into 3D genome organization and epigenetic landscape of Vigna mungo.</title>
        <authorList>
            <person name="Junaid A."/>
            <person name="Singh B."/>
            <person name="Bhatia S."/>
        </authorList>
    </citation>
    <scope>NUCLEOTIDE SEQUENCE [LARGE SCALE GENOMIC DNA]</scope>
    <source>
        <strain evidence="8">Urdbean</strain>
    </source>
</reference>
<proteinExistence type="predicted"/>
<evidence type="ECO:0000256" key="6">
    <source>
        <dbReference type="ARBA" id="ARBA00023170"/>
    </source>
</evidence>
<accession>A0AAQ3RXF7</accession>
<dbReference type="Gene3D" id="3.80.10.10">
    <property type="entry name" value="Ribonuclease Inhibitor"/>
    <property type="match status" value="1"/>
</dbReference>
<dbReference type="SUPFAM" id="SSF52058">
    <property type="entry name" value="L domain-like"/>
    <property type="match status" value="1"/>
</dbReference>
<dbReference type="InterPro" id="IPR032675">
    <property type="entry name" value="LRR_dom_sf"/>
</dbReference>
<keyword evidence="9" id="KW-1185">Reference proteome</keyword>
<keyword evidence="2" id="KW-0812">Transmembrane</keyword>
<dbReference type="AlphaFoldDB" id="A0AAQ3RXF7"/>
<keyword evidence="5" id="KW-0472">Membrane</keyword>
<evidence type="ECO:0000256" key="4">
    <source>
        <dbReference type="ARBA" id="ARBA00022989"/>
    </source>
</evidence>
<organism evidence="8 9">
    <name type="scientific">Vigna mungo</name>
    <name type="common">Black gram</name>
    <name type="synonym">Phaseolus mungo</name>
    <dbReference type="NCBI Taxonomy" id="3915"/>
    <lineage>
        <taxon>Eukaryota</taxon>
        <taxon>Viridiplantae</taxon>
        <taxon>Streptophyta</taxon>
        <taxon>Embryophyta</taxon>
        <taxon>Tracheophyta</taxon>
        <taxon>Spermatophyta</taxon>
        <taxon>Magnoliopsida</taxon>
        <taxon>eudicotyledons</taxon>
        <taxon>Gunneridae</taxon>
        <taxon>Pentapetalae</taxon>
        <taxon>rosids</taxon>
        <taxon>fabids</taxon>
        <taxon>Fabales</taxon>
        <taxon>Fabaceae</taxon>
        <taxon>Papilionoideae</taxon>
        <taxon>50 kb inversion clade</taxon>
        <taxon>NPAAA clade</taxon>
        <taxon>indigoferoid/millettioid clade</taxon>
        <taxon>Phaseoleae</taxon>
        <taxon>Vigna</taxon>
    </lineage>
</organism>
<evidence type="ECO:0000313" key="9">
    <source>
        <dbReference type="Proteomes" id="UP001374535"/>
    </source>
</evidence>
<evidence type="ECO:0000256" key="2">
    <source>
        <dbReference type="ARBA" id="ARBA00022692"/>
    </source>
</evidence>
<dbReference type="InterPro" id="IPR046956">
    <property type="entry name" value="RLP23-like"/>
</dbReference>
<keyword evidence="7" id="KW-0325">Glycoprotein</keyword>
<dbReference type="PANTHER" id="PTHR48061">
    <property type="entry name" value="LEUCINE-RICH REPEAT RECEPTOR PROTEIN KINASE EMS1-LIKE-RELATED"/>
    <property type="match status" value="1"/>
</dbReference>